<dbReference type="InterPro" id="IPR015943">
    <property type="entry name" value="WD40/YVTN_repeat-like_dom_sf"/>
</dbReference>
<keyword evidence="2" id="KW-1185">Reference proteome</keyword>
<dbReference type="EMBL" id="BOON01000050">
    <property type="protein sequence ID" value="GII25328.1"/>
    <property type="molecule type" value="Genomic_DNA"/>
</dbReference>
<dbReference type="AlphaFoldDB" id="A0A8J3TEG0"/>
<dbReference type="Proteomes" id="UP000599074">
    <property type="component" value="Unassembled WGS sequence"/>
</dbReference>
<protein>
    <submittedName>
        <fullName evidence="1">Uncharacterized protein</fullName>
    </submittedName>
</protein>
<proteinExistence type="predicted"/>
<evidence type="ECO:0000313" key="2">
    <source>
        <dbReference type="Proteomes" id="UP000599074"/>
    </source>
</evidence>
<comment type="caution">
    <text evidence="1">The sequence shown here is derived from an EMBL/GenBank/DDBJ whole genome shotgun (WGS) entry which is preliminary data.</text>
</comment>
<sequence length="409" mass="42221">MLAFVGVVALVLTYLIVTGQNPLPGIGKGFTDALGRFRSLSDPQTAWTQRLDDQPTSVTVAGQAVVFGTRTGAEVRDARDGRVLWTRAAPWTAVAGDGASAMVVVGKGRDSGYDVVDPVSGAVRWRDAGLGVWTYRDALLSLACPAGRDCALSSRSIADGRTGWTVGLPAGARLLAGAHPSTGNLPPLLGLPVDGRITVVNTANGGRPRDEASSATTRVAVVGGRIIRSSTARTEGHCRYTVEGRDAASGRQLWRREGYDLGTVSGAGCDQRRDPAGAQRVLVATRGDNRPVILSTTDGRELWAGAPGESVVVVDDRDAVVRSGDSIALVGLDGGGTRWAKPAPGDVALTPYAVVVTDPASGRLVAYGRSGGAALAEVESQASVLGAGPNGLILARGRTVGLLKFRADP</sequence>
<evidence type="ECO:0000313" key="1">
    <source>
        <dbReference type="EMBL" id="GII25328.1"/>
    </source>
</evidence>
<accession>A0A8J3TEG0</accession>
<dbReference type="SUPFAM" id="SSF50998">
    <property type="entry name" value="Quinoprotein alcohol dehydrogenase-like"/>
    <property type="match status" value="1"/>
</dbReference>
<reference evidence="1" key="1">
    <citation type="submission" date="2021-01" db="EMBL/GenBank/DDBJ databases">
        <title>Whole genome shotgun sequence of Planosporangium mesophilum NBRC 109066.</title>
        <authorList>
            <person name="Komaki H."/>
            <person name="Tamura T."/>
        </authorList>
    </citation>
    <scope>NUCLEOTIDE SEQUENCE</scope>
    <source>
        <strain evidence="1">NBRC 109066</strain>
    </source>
</reference>
<gene>
    <name evidence="1" type="ORF">Pme01_49250</name>
</gene>
<name>A0A8J3TEG0_9ACTN</name>
<organism evidence="1 2">
    <name type="scientific">Planosporangium mesophilum</name>
    <dbReference type="NCBI Taxonomy" id="689768"/>
    <lineage>
        <taxon>Bacteria</taxon>
        <taxon>Bacillati</taxon>
        <taxon>Actinomycetota</taxon>
        <taxon>Actinomycetes</taxon>
        <taxon>Micromonosporales</taxon>
        <taxon>Micromonosporaceae</taxon>
        <taxon>Planosporangium</taxon>
    </lineage>
</organism>
<dbReference type="InterPro" id="IPR011047">
    <property type="entry name" value="Quinoprotein_ADH-like_sf"/>
</dbReference>
<dbReference type="Gene3D" id="2.130.10.10">
    <property type="entry name" value="YVTN repeat-like/Quinoprotein amine dehydrogenase"/>
    <property type="match status" value="1"/>
</dbReference>